<evidence type="ECO:0000313" key="2">
    <source>
        <dbReference type="EMBL" id="GEU43557.1"/>
    </source>
</evidence>
<proteinExistence type="predicted"/>
<comment type="caution">
    <text evidence="2">The sequence shown here is derived from an EMBL/GenBank/DDBJ whole genome shotgun (WGS) entry which is preliminary data.</text>
</comment>
<reference evidence="2" key="1">
    <citation type="journal article" date="2019" name="Sci. Rep.">
        <title>Draft genome of Tanacetum cinerariifolium, the natural source of mosquito coil.</title>
        <authorList>
            <person name="Yamashiro T."/>
            <person name="Shiraishi A."/>
            <person name="Satake H."/>
            <person name="Nakayama K."/>
        </authorList>
    </citation>
    <scope>NUCLEOTIDE SEQUENCE</scope>
</reference>
<keyword evidence="1" id="KW-0812">Transmembrane</keyword>
<feature type="transmembrane region" description="Helical" evidence="1">
    <location>
        <begin position="65"/>
        <end position="89"/>
    </location>
</feature>
<keyword evidence="1" id="KW-1133">Transmembrane helix</keyword>
<evidence type="ECO:0000256" key="1">
    <source>
        <dbReference type="SAM" id="Phobius"/>
    </source>
</evidence>
<accession>A0A6L2K4B7</accession>
<sequence length="92" mass="10309">MPSDTKKQRSPPAKGLRWSLIGQSQSVELFQIECRTTAKRSTKATKRGSKACNNVRRANKNFKSLIICLTGLLLGGKPHGYILELYIFIRST</sequence>
<gene>
    <name evidence="2" type="ORF">Tci_015535</name>
</gene>
<protein>
    <submittedName>
        <fullName evidence="2">Uncharacterized protein</fullName>
    </submittedName>
</protein>
<keyword evidence="1" id="KW-0472">Membrane</keyword>
<organism evidence="2">
    <name type="scientific">Tanacetum cinerariifolium</name>
    <name type="common">Dalmatian daisy</name>
    <name type="synonym">Chrysanthemum cinerariifolium</name>
    <dbReference type="NCBI Taxonomy" id="118510"/>
    <lineage>
        <taxon>Eukaryota</taxon>
        <taxon>Viridiplantae</taxon>
        <taxon>Streptophyta</taxon>
        <taxon>Embryophyta</taxon>
        <taxon>Tracheophyta</taxon>
        <taxon>Spermatophyta</taxon>
        <taxon>Magnoliopsida</taxon>
        <taxon>eudicotyledons</taxon>
        <taxon>Gunneridae</taxon>
        <taxon>Pentapetalae</taxon>
        <taxon>asterids</taxon>
        <taxon>campanulids</taxon>
        <taxon>Asterales</taxon>
        <taxon>Asteraceae</taxon>
        <taxon>Asteroideae</taxon>
        <taxon>Anthemideae</taxon>
        <taxon>Anthemidinae</taxon>
        <taxon>Tanacetum</taxon>
    </lineage>
</organism>
<dbReference type="AlphaFoldDB" id="A0A6L2K4B7"/>
<dbReference type="EMBL" id="BKCJ010001726">
    <property type="protein sequence ID" value="GEU43557.1"/>
    <property type="molecule type" value="Genomic_DNA"/>
</dbReference>
<name>A0A6L2K4B7_TANCI</name>